<dbReference type="EMBL" id="BEGY01000202">
    <property type="protein sequence ID" value="GAX85910.1"/>
    <property type="molecule type" value="Genomic_DNA"/>
</dbReference>
<gene>
    <name evidence="1" type="ORF">CEUSTIGMA_g13326.t1</name>
</gene>
<evidence type="ECO:0000313" key="2">
    <source>
        <dbReference type="Proteomes" id="UP000232323"/>
    </source>
</evidence>
<evidence type="ECO:0000313" key="1">
    <source>
        <dbReference type="EMBL" id="GAX85910.1"/>
    </source>
</evidence>
<organism evidence="1 2">
    <name type="scientific">Chlamydomonas eustigma</name>
    <dbReference type="NCBI Taxonomy" id="1157962"/>
    <lineage>
        <taxon>Eukaryota</taxon>
        <taxon>Viridiplantae</taxon>
        <taxon>Chlorophyta</taxon>
        <taxon>core chlorophytes</taxon>
        <taxon>Chlorophyceae</taxon>
        <taxon>CS clade</taxon>
        <taxon>Chlamydomonadales</taxon>
        <taxon>Chlamydomonadaceae</taxon>
        <taxon>Chlamydomonas</taxon>
    </lineage>
</organism>
<dbReference type="OrthoDB" id="411251at2759"/>
<name>A0A250XSY1_9CHLO</name>
<dbReference type="Proteomes" id="UP000232323">
    <property type="component" value="Unassembled WGS sequence"/>
</dbReference>
<sequence length="111" mass="12667">MFFHNTNLWAHRADLRPPSERSPDFKLGWPVGVLALEEDARNTWVSAVHKQTGLALQRCEHVDPKIQVVNRCPCGNKTICGEEEKLVLQLLTQGIMTQAYETPHFISQIMQ</sequence>
<keyword evidence="2" id="KW-1185">Reference proteome</keyword>
<accession>A0A250XSY1</accession>
<dbReference type="AlphaFoldDB" id="A0A250XSY1"/>
<comment type="caution">
    <text evidence="1">The sequence shown here is derived from an EMBL/GenBank/DDBJ whole genome shotgun (WGS) entry which is preliminary data.</text>
</comment>
<reference evidence="1 2" key="1">
    <citation type="submission" date="2017-08" db="EMBL/GenBank/DDBJ databases">
        <title>Acidophilic green algal genome provides insights into adaptation to an acidic environment.</title>
        <authorList>
            <person name="Hirooka S."/>
            <person name="Hirose Y."/>
            <person name="Kanesaki Y."/>
            <person name="Higuchi S."/>
            <person name="Fujiwara T."/>
            <person name="Onuma R."/>
            <person name="Era A."/>
            <person name="Ohbayashi R."/>
            <person name="Uzuka A."/>
            <person name="Nozaki H."/>
            <person name="Yoshikawa H."/>
            <person name="Miyagishima S.Y."/>
        </authorList>
    </citation>
    <scope>NUCLEOTIDE SEQUENCE [LARGE SCALE GENOMIC DNA]</scope>
    <source>
        <strain evidence="1 2">NIES-2499</strain>
    </source>
</reference>
<proteinExistence type="predicted"/>
<protein>
    <submittedName>
        <fullName evidence="1">Uncharacterized protein</fullName>
    </submittedName>
</protein>